<evidence type="ECO:0000256" key="3">
    <source>
        <dbReference type="ARBA" id="ARBA00023125"/>
    </source>
</evidence>
<feature type="DNA-binding region" description="H-T-H motif" evidence="5">
    <location>
        <begin position="25"/>
        <end position="44"/>
    </location>
</feature>
<dbReference type="GO" id="GO:0003700">
    <property type="term" value="F:DNA-binding transcription factor activity"/>
    <property type="evidence" value="ECO:0007669"/>
    <property type="project" value="TreeGrafter"/>
</dbReference>
<dbReference type="Gene3D" id="1.10.10.60">
    <property type="entry name" value="Homeodomain-like"/>
    <property type="match status" value="1"/>
</dbReference>
<reference evidence="7 8" key="1">
    <citation type="journal article" date="2009" name="Stand. Genomic Sci.">
        <title>Complete genome sequence of Stackebrandtia nassauensis type strain (LLR-40K-21).</title>
        <authorList>
            <person name="Munk C."/>
            <person name="Lapidus A."/>
            <person name="Copeland A."/>
            <person name="Jando M."/>
            <person name="Mayilraj S."/>
            <person name="Glavina Del Rio T."/>
            <person name="Nolan M."/>
            <person name="Chen F."/>
            <person name="Lucas S."/>
            <person name="Tice H."/>
            <person name="Cheng J.F."/>
            <person name="Han C."/>
            <person name="Detter J.C."/>
            <person name="Bruce D."/>
            <person name="Goodwin L."/>
            <person name="Chain P."/>
            <person name="Pitluck S."/>
            <person name="Goker M."/>
            <person name="Ovchinikova G."/>
            <person name="Pati A."/>
            <person name="Ivanova N."/>
            <person name="Mavromatis K."/>
            <person name="Chen A."/>
            <person name="Palaniappan K."/>
            <person name="Land M."/>
            <person name="Hauser L."/>
            <person name="Chang Y.J."/>
            <person name="Jeffries C.D."/>
            <person name="Bristow J."/>
            <person name="Eisen J.A."/>
            <person name="Markowitz V."/>
            <person name="Hugenholtz P."/>
            <person name="Kyrpides N.C."/>
            <person name="Klenk H.P."/>
        </authorList>
    </citation>
    <scope>NUCLEOTIDE SEQUENCE [LARGE SCALE GENOMIC DNA]</scope>
    <source>
        <strain evidence="8">DSM 44728 / CIP 108903 / NRRL B-16338 / NBRC 102104 / LLR-40K-21</strain>
    </source>
</reference>
<organism evidence="7 8">
    <name type="scientific">Stackebrandtia nassauensis (strain DSM 44728 / CIP 108903 / NRRL B-16338 / NBRC 102104 / LLR-40K-21)</name>
    <dbReference type="NCBI Taxonomy" id="446470"/>
    <lineage>
        <taxon>Bacteria</taxon>
        <taxon>Bacillati</taxon>
        <taxon>Actinomycetota</taxon>
        <taxon>Actinomycetes</taxon>
        <taxon>Glycomycetales</taxon>
        <taxon>Glycomycetaceae</taxon>
        <taxon>Stackebrandtia</taxon>
    </lineage>
</organism>
<name>D3QAU4_STANL</name>
<keyword evidence="1" id="KW-0678">Repressor</keyword>
<dbReference type="AlphaFoldDB" id="D3QAU4"/>
<dbReference type="InterPro" id="IPR023772">
    <property type="entry name" value="DNA-bd_HTH_TetR-type_CS"/>
</dbReference>
<evidence type="ECO:0000256" key="2">
    <source>
        <dbReference type="ARBA" id="ARBA00023015"/>
    </source>
</evidence>
<dbReference type="GO" id="GO:0045892">
    <property type="term" value="P:negative regulation of DNA-templated transcription"/>
    <property type="evidence" value="ECO:0007669"/>
    <property type="project" value="InterPro"/>
</dbReference>
<gene>
    <name evidence="7" type="ordered locus">Snas_5105</name>
</gene>
<keyword evidence="8" id="KW-1185">Reference proteome</keyword>
<evidence type="ECO:0000256" key="1">
    <source>
        <dbReference type="ARBA" id="ARBA00022491"/>
    </source>
</evidence>
<dbReference type="RefSeq" id="WP_013020311.1">
    <property type="nucleotide sequence ID" value="NC_013947.1"/>
</dbReference>
<dbReference type="PANTHER" id="PTHR30055:SF151">
    <property type="entry name" value="TRANSCRIPTIONAL REGULATORY PROTEIN"/>
    <property type="match status" value="1"/>
</dbReference>
<keyword evidence="3 5" id="KW-0238">DNA-binding</keyword>
<dbReference type="SUPFAM" id="SSF48498">
    <property type="entry name" value="Tetracyclin repressor-like, C-terminal domain"/>
    <property type="match status" value="1"/>
</dbReference>
<evidence type="ECO:0000256" key="4">
    <source>
        <dbReference type="ARBA" id="ARBA00023163"/>
    </source>
</evidence>
<dbReference type="InterPro" id="IPR003012">
    <property type="entry name" value="Tet_transcr_reg_TetR"/>
</dbReference>
<dbReference type="PRINTS" id="PR00455">
    <property type="entry name" value="HTHTETR"/>
</dbReference>
<dbReference type="SUPFAM" id="SSF46689">
    <property type="entry name" value="Homeodomain-like"/>
    <property type="match status" value="1"/>
</dbReference>
<dbReference type="STRING" id="446470.Snas_5105"/>
<dbReference type="HOGENOM" id="CLU_069543_2_1_11"/>
<dbReference type="InterPro" id="IPR001647">
    <property type="entry name" value="HTH_TetR"/>
</dbReference>
<dbReference type="InterPro" id="IPR050109">
    <property type="entry name" value="HTH-type_TetR-like_transc_reg"/>
</dbReference>
<proteinExistence type="predicted"/>
<dbReference type="InterPro" id="IPR009057">
    <property type="entry name" value="Homeodomain-like_sf"/>
</dbReference>
<dbReference type="Pfam" id="PF02909">
    <property type="entry name" value="TetR_C_1"/>
    <property type="match status" value="1"/>
</dbReference>
<dbReference type="InterPro" id="IPR004111">
    <property type="entry name" value="Repressor_TetR_C"/>
</dbReference>
<dbReference type="PRINTS" id="PR00400">
    <property type="entry name" value="TETREPRESSOR"/>
</dbReference>
<accession>D3QAU4</accession>
<dbReference type="KEGG" id="sna:Snas_5105"/>
<dbReference type="Pfam" id="PF00440">
    <property type="entry name" value="TetR_N"/>
    <property type="match status" value="1"/>
</dbReference>
<dbReference type="PROSITE" id="PS50977">
    <property type="entry name" value="HTH_TETR_2"/>
    <property type="match status" value="1"/>
</dbReference>
<evidence type="ECO:0000313" key="7">
    <source>
        <dbReference type="EMBL" id="ADD44740.1"/>
    </source>
</evidence>
<dbReference type="InterPro" id="IPR036271">
    <property type="entry name" value="Tet_transcr_reg_TetR-rel_C_sf"/>
</dbReference>
<dbReference type="GO" id="GO:0046677">
    <property type="term" value="P:response to antibiotic"/>
    <property type="evidence" value="ECO:0007669"/>
    <property type="project" value="InterPro"/>
</dbReference>
<evidence type="ECO:0000313" key="8">
    <source>
        <dbReference type="Proteomes" id="UP000000844"/>
    </source>
</evidence>
<keyword evidence="2" id="KW-0805">Transcription regulation</keyword>
<dbReference type="PANTHER" id="PTHR30055">
    <property type="entry name" value="HTH-TYPE TRANSCRIPTIONAL REGULATOR RUTR"/>
    <property type="match status" value="1"/>
</dbReference>
<dbReference type="Gene3D" id="1.10.357.10">
    <property type="entry name" value="Tetracycline Repressor, domain 2"/>
    <property type="match status" value="1"/>
</dbReference>
<dbReference type="PROSITE" id="PS01081">
    <property type="entry name" value="HTH_TETR_1"/>
    <property type="match status" value="1"/>
</dbReference>
<dbReference type="Proteomes" id="UP000000844">
    <property type="component" value="Chromosome"/>
</dbReference>
<evidence type="ECO:0000259" key="6">
    <source>
        <dbReference type="PROSITE" id="PS50977"/>
    </source>
</evidence>
<sequence>MSVTRDDIVREAVELLKQDGLDALSLRKLAARLKITAPTLYWHVANKRELLDLVAEELVRAQRETQLPEPPPGQPWWDWLRLRLWDMFDALITIRDAPRVLAGNRPRLESLSHIDQTLKTLMDAGLPPADAQQALFTLGSYVVGSAIEWQAEADRAREGIGIDAEVVTAIKSGEFPHIEIAMRGVNEQPPEATFGFGLDLLIDALRARYAPDHDRDTPLSVES</sequence>
<feature type="domain" description="HTH tetR-type" evidence="6">
    <location>
        <begin position="2"/>
        <end position="62"/>
    </location>
</feature>
<keyword evidence="4" id="KW-0804">Transcription</keyword>
<dbReference type="eggNOG" id="COG1309">
    <property type="taxonomic scope" value="Bacteria"/>
</dbReference>
<protein>
    <submittedName>
        <fullName evidence="7">Transcriptional regulator, TetR family</fullName>
    </submittedName>
</protein>
<dbReference type="GO" id="GO:0000976">
    <property type="term" value="F:transcription cis-regulatory region binding"/>
    <property type="evidence" value="ECO:0007669"/>
    <property type="project" value="TreeGrafter"/>
</dbReference>
<evidence type="ECO:0000256" key="5">
    <source>
        <dbReference type="PROSITE-ProRule" id="PRU00335"/>
    </source>
</evidence>
<dbReference type="EMBL" id="CP001778">
    <property type="protein sequence ID" value="ADD44740.1"/>
    <property type="molecule type" value="Genomic_DNA"/>
</dbReference>